<feature type="domain" description="SSD" evidence="7">
    <location>
        <begin position="1"/>
        <end position="90"/>
    </location>
</feature>
<feature type="transmembrane region" description="Helical" evidence="6">
    <location>
        <begin position="129"/>
        <end position="149"/>
    </location>
</feature>
<dbReference type="Pfam" id="PF03176">
    <property type="entry name" value="MMPL"/>
    <property type="match status" value="1"/>
</dbReference>
<evidence type="ECO:0000313" key="9">
    <source>
        <dbReference type="Proteomes" id="UP000697710"/>
    </source>
</evidence>
<evidence type="ECO:0000259" key="7">
    <source>
        <dbReference type="PROSITE" id="PS50156"/>
    </source>
</evidence>
<keyword evidence="5 6" id="KW-0472">Membrane</keyword>
<dbReference type="AlphaFoldDB" id="A0A956RQR6"/>
<evidence type="ECO:0000256" key="3">
    <source>
        <dbReference type="ARBA" id="ARBA00022692"/>
    </source>
</evidence>
<dbReference type="InterPro" id="IPR050545">
    <property type="entry name" value="Mycobact_MmpL"/>
</dbReference>
<dbReference type="PANTHER" id="PTHR33406:SF13">
    <property type="entry name" value="MEMBRANE PROTEIN YDFJ"/>
    <property type="match status" value="1"/>
</dbReference>
<comment type="caution">
    <text evidence="8">The sequence shown here is derived from an EMBL/GenBank/DDBJ whole genome shotgun (WGS) entry which is preliminary data.</text>
</comment>
<dbReference type="SUPFAM" id="SSF82866">
    <property type="entry name" value="Multidrug efflux transporter AcrB transmembrane domain"/>
    <property type="match status" value="1"/>
</dbReference>
<comment type="subcellular location">
    <subcellularLocation>
        <location evidence="1">Cell membrane</location>
        <topology evidence="1">Multi-pass membrane protein</topology>
    </subcellularLocation>
</comment>
<reference evidence="8" key="1">
    <citation type="submission" date="2020-04" db="EMBL/GenBank/DDBJ databases">
        <authorList>
            <person name="Zhang T."/>
        </authorList>
    </citation>
    <scope>NUCLEOTIDE SEQUENCE</scope>
    <source>
        <strain evidence="8">HKST-UBA01</strain>
    </source>
</reference>
<dbReference type="EMBL" id="JAGQHR010000923">
    <property type="protein sequence ID" value="MCA9729971.1"/>
    <property type="molecule type" value="Genomic_DNA"/>
</dbReference>
<evidence type="ECO:0000256" key="1">
    <source>
        <dbReference type="ARBA" id="ARBA00004651"/>
    </source>
</evidence>
<dbReference type="PROSITE" id="PS50156">
    <property type="entry name" value="SSD"/>
    <property type="match status" value="1"/>
</dbReference>
<keyword evidence="2" id="KW-1003">Cell membrane</keyword>
<dbReference type="InterPro" id="IPR004869">
    <property type="entry name" value="MMPL_dom"/>
</dbReference>
<evidence type="ECO:0000256" key="6">
    <source>
        <dbReference type="SAM" id="Phobius"/>
    </source>
</evidence>
<keyword evidence="3 6" id="KW-0812">Transmembrane</keyword>
<dbReference type="Proteomes" id="UP000697710">
    <property type="component" value="Unassembled WGS sequence"/>
</dbReference>
<dbReference type="PANTHER" id="PTHR33406">
    <property type="entry name" value="MEMBRANE PROTEIN MJ1562-RELATED"/>
    <property type="match status" value="1"/>
</dbReference>
<evidence type="ECO:0000256" key="4">
    <source>
        <dbReference type="ARBA" id="ARBA00022989"/>
    </source>
</evidence>
<dbReference type="Gene3D" id="1.20.1640.10">
    <property type="entry name" value="Multidrug efflux transporter AcrB transmembrane domain"/>
    <property type="match status" value="1"/>
</dbReference>
<evidence type="ECO:0000256" key="2">
    <source>
        <dbReference type="ARBA" id="ARBA00022475"/>
    </source>
</evidence>
<evidence type="ECO:0000256" key="5">
    <source>
        <dbReference type="ARBA" id="ARBA00023136"/>
    </source>
</evidence>
<feature type="transmembrane region" description="Helical" evidence="6">
    <location>
        <begin position="67"/>
        <end position="91"/>
    </location>
</feature>
<proteinExistence type="predicted"/>
<dbReference type="InterPro" id="IPR000731">
    <property type="entry name" value="SSD"/>
</dbReference>
<dbReference type="GO" id="GO:0005886">
    <property type="term" value="C:plasma membrane"/>
    <property type="evidence" value="ECO:0007669"/>
    <property type="project" value="UniProtKB-SubCell"/>
</dbReference>
<protein>
    <submittedName>
        <fullName evidence="8">MMPL family transporter</fullName>
    </submittedName>
</protein>
<feature type="transmembrane region" description="Helical" evidence="6">
    <location>
        <begin position="39"/>
        <end position="61"/>
    </location>
</feature>
<organism evidence="8 9">
    <name type="scientific">Eiseniibacteriota bacterium</name>
    <dbReference type="NCBI Taxonomy" id="2212470"/>
    <lineage>
        <taxon>Bacteria</taxon>
        <taxon>Candidatus Eiseniibacteriota</taxon>
    </lineage>
</organism>
<evidence type="ECO:0000313" key="8">
    <source>
        <dbReference type="EMBL" id="MCA9729971.1"/>
    </source>
</evidence>
<gene>
    <name evidence="8" type="ORF">KC729_19965</name>
</gene>
<name>A0A956RQR6_UNCEI</name>
<accession>A0A956RQR6</accession>
<keyword evidence="4 6" id="KW-1133">Transmembrane helix</keyword>
<sequence length="231" mass="24252">MAVGIDYALLIVKRFREEREGGLSVDDAIIRAGGTASRAVLFSGMAVIVALFGMVIVPNSIFRSLGFGAILVVAAAVVAALTLLPAVLRLLGDRVNSVRIRIPGRKPKATGGAGGFWDRTVRGVMARPWVSVIATVGLLGAAALPYATVELGWSGVSTLPAETEAHRAFEILDREFSAGLASPARIVIDAPDADGRPVVVPGDVHRTGRGHDRDVARCPRRLGTGLSERAD</sequence>
<reference evidence="8" key="2">
    <citation type="journal article" date="2021" name="Microbiome">
        <title>Successional dynamics and alternative stable states in a saline activated sludge microbial community over 9 years.</title>
        <authorList>
            <person name="Wang Y."/>
            <person name="Ye J."/>
            <person name="Ju F."/>
            <person name="Liu L."/>
            <person name="Boyd J.A."/>
            <person name="Deng Y."/>
            <person name="Parks D.H."/>
            <person name="Jiang X."/>
            <person name="Yin X."/>
            <person name="Woodcroft B.J."/>
            <person name="Tyson G.W."/>
            <person name="Hugenholtz P."/>
            <person name="Polz M.F."/>
            <person name="Zhang T."/>
        </authorList>
    </citation>
    <scope>NUCLEOTIDE SEQUENCE</scope>
    <source>
        <strain evidence="8">HKST-UBA01</strain>
    </source>
</reference>